<evidence type="ECO:0000256" key="1">
    <source>
        <dbReference type="SAM" id="Phobius"/>
    </source>
</evidence>
<keyword evidence="1" id="KW-0812">Transmembrane</keyword>
<protein>
    <submittedName>
        <fullName evidence="2">Uncharacterized protein</fullName>
    </submittedName>
</protein>
<proteinExistence type="predicted"/>
<gene>
    <name evidence="2" type="ORF">METZ01_LOCUS480937</name>
</gene>
<evidence type="ECO:0000313" key="2">
    <source>
        <dbReference type="EMBL" id="SVE28083.1"/>
    </source>
</evidence>
<feature type="non-terminal residue" evidence="2">
    <location>
        <position position="164"/>
    </location>
</feature>
<feature type="transmembrane region" description="Helical" evidence="1">
    <location>
        <begin position="95"/>
        <end position="114"/>
    </location>
</feature>
<name>A0A383C7P6_9ZZZZ</name>
<keyword evidence="1" id="KW-0472">Membrane</keyword>
<organism evidence="2">
    <name type="scientific">marine metagenome</name>
    <dbReference type="NCBI Taxonomy" id="408172"/>
    <lineage>
        <taxon>unclassified sequences</taxon>
        <taxon>metagenomes</taxon>
        <taxon>ecological metagenomes</taxon>
    </lineage>
</organism>
<accession>A0A383C7P6</accession>
<dbReference type="EMBL" id="UINC01206445">
    <property type="protein sequence ID" value="SVE28083.1"/>
    <property type="molecule type" value="Genomic_DNA"/>
</dbReference>
<reference evidence="2" key="1">
    <citation type="submission" date="2018-05" db="EMBL/GenBank/DDBJ databases">
        <authorList>
            <person name="Lanie J.A."/>
            <person name="Ng W.-L."/>
            <person name="Kazmierczak K.M."/>
            <person name="Andrzejewski T.M."/>
            <person name="Davidsen T.M."/>
            <person name="Wayne K.J."/>
            <person name="Tettelin H."/>
            <person name="Glass J.I."/>
            <person name="Rusch D."/>
            <person name="Podicherti R."/>
            <person name="Tsui H.-C.T."/>
            <person name="Winkler M.E."/>
        </authorList>
    </citation>
    <scope>NUCLEOTIDE SEQUENCE</scope>
</reference>
<sequence>MDLLVLEASEKLSQQQREELNSLLDVFPEYTPDYFHKTTALAQVGFYLEDDFNNETLPQHIRKKILYRQKQELGQSTVFDYLNHFMRTLFYKPQYAWALTVLLTIGLSFSMIEFKNYESNYRYLPLKKIVMERTADDLIQYPWHSRTNDLGPVNGDIVWSDQEQ</sequence>
<dbReference type="AlphaFoldDB" id="A0A383C7P6"/>
<keyword evidence="1" id="KW-1133">Transmembrane helix</keyword>